<feature type="transmembrane region" description="Helical" evidence="2">
    <location>
        <begin position="131"/>
        <end position="150"/>
    </location>
</feature>
<organism evidence="3 4">
    <name type="scientific">Dendrothele bispora (strain CBS 962.96)</name>
    <dbReference type="NCBI Taxonomy" id="1314807"/>
    <lineage>
        <taxon>Eukaryota</taxon>
        <taxon>Fungi</taxon>
        <taxon>Dikarya</taxon>
        <taxon>Basidiomycota</taxon>
        <taxon>Agaricomycotina</taxon>
        <taxon>Agaricomycetes</taxon>
        <taxon>Agaricomycetidae</taxon>
        <taxon>Agaricales</taxon>
        <taxon>Agaricales incertae sedis</taxon>
        <taxon>Dendrothele</taxon>
    </lineage>
</organism>
<reference evidence="3 4" key="1">
    <citation type="journal article" date="2019" name="Nat. Ecol. Evol.">
        <title>Megaphylogeny resolves global patterns of mushroom evolution.</title>
        <authorList>
            <person name="Varga T."/>
            <person name="Krizsan K."/>
            <person name="Foldi C."/>
            <person name="Dima B."/>
            <person name="Sanchez-Garcia M."/>
            <person name="Sanchez-Ramirez S."/>
            <person name="Szollosi G.J."/>
            <person name="Szarkandi J.G."/>
            <person name="Papp V."/>
            <person name="Albert L."/>
            <person name="Andreopoulos W."/>
            <person name="Angelini C."/>
            <person name="Antonin V."/>
            <person name="Barry K.W."/>
            <person name="Bougher N.L."/>
            <person name="Buchanan P."/>
            <person name="Buyck B."/>
            <person name="Bense V."/>
            <person name="Catcheside P."/>
            <person name="Chovatia M."/>
            <person name="Cooper J."/>
            <person name="Damon W."/>
            <person name="Desjardin D."/>
            <person name="Finy P."/>
            <person name="Geml J."/>
            <person name="Haridas S."/>
            <person name="Hughes K."/>
            <person name="Justo A."/>
            <person name="Karasinski D."/>
            <person name="Kautmanova I."/>
            <person name="Kiss B."/>
            <person name="Kocsube S."/>
            <person name="Kotiranta H."/>
            <person name="LaButti K.M."/>
            <person name="Lechner B.E."/>
            <person name="Liimatainen K."/>
            <person name="Lipzen A."/>
            <person name="Lukacs Z."/>
            <person name="Mihaltcheva S."/>
            <person name="Morgado L.N."/>
            <person name="Niskanen T."/>
            <person name="Noordeloos M.E."/>
            <person name="Ohm R.A."/>
            <person name="Ortiz-Santana B."/>
            <person name="Ovrebo C."/>
            <person name="Racz N."/>
            <person name="Riley R."/>
            <person name="Savchenko A."/>
            <person name="Shiryaev A."/>
            <person name="Soop K."/>
            <person name="Spirin V."/>
            <person name="Szebenyi C."/>
            <person name="Tomsovsky M."/>
            <person name="Tulloss R.E."/>
            <person name="Uehling J."/>
            <person name="Grigoriev I.V."/>
            <person name="Vagvolgyi C."/>
            <person name="Papp T."/>
            <person name="Martin F.M."/>
            <person name="Miettinen O."/>
            <person name="Hibbett D.S."/>
            <person name="Nagy L.G."/>
        </authorList>
    </citation>
    <scope>NUCLEOTIDE SEQUENCE [LARGE SCALE GENOMIC DNA]</scope>
    <source>
        <strain evidence="3 4">CBS 962.96</strain>
    </source>
</reference>
<proteinExistence type="predicted"/>
<gene>
    <name evidence="3" type="ORF">K435DRAFT_803219</name>
</gene>
<feature type="transmembrane region" description="Helical" evidence="2">
    <location>
        <begin position="51"/>
        <end position="74"/>
    </location>
</feature>
<feature type="region of interest" description="Disordered" evidence="1">
    <location>
        <begin position="335"/>
        <end position="359"/>
    </location>
</feature>
<feature type="compositionally biased region" description="Low complexity" evidence="1">
    <location>
        <begin position="304"/>
        <end position="313"/>
    </location>
</feature>
<dbReference type="OrthoDB" id="3357408at2759"/>
<dbReference type="Proteomes" id="UP000297245">
    <property type="component" value="Unassembled WGS sequence"/>
</dbReference>
<sequence length="359" mass="39899">MATADIPLDKAYLLAIWLESVFYGANLMLFFIYLIIVRYKRRSSAASNYRILFAAIAMSLLSTTHISLGLFRLVEGFIYKRDNLGGPARFFAQIYLTHNVVKVGLHTINSALGDAIVVWRCYVIWGRSWKVCVVPVMLMAATAGQSVAFANAKNASDVFDPNIERWNGALFTLTLTTNVLVTSLIVYKILRLRLLQQTLINPKPSSSSPNRVKSGSTSTFYTRVLITVIESGSVYSTALILEIAFYLANSNVFYIVYDPIAQLTALMPTSIIVLTTLHLTMDDFCPKSKNSQVGSGRQFESERLPPSSSSSSNRRSREVADSAELHTYTYTKKLGLGSSSFDSADRDTTQKISLRTEEV</sequence>
<feature type="transmembrane region" description="Helical" evidence="2">
    <location>
        <begin position="260"/>
        <end position="279"/>
    </location>
</feature>
<dbReference type="EMBL" id="ML179394">
    <property type="protein sequence ID" value="THU88801.1"/>
    <property type="molecule type" value="Genomic_DNA"/>
</dbReference>
<evidence type="ECO:0000256" key="2">
    <source>
        <dbReference type="SAM" id="Phobius"/>
    </source>
</evidence>
<accession>A0A4S8LII3</accession>
<keyword evidence="2" id="KW-0472">Membrane</keyword>
<feature type="compositionally biased region" description="Basic and acidic residues" evidence="1">
    <location>
        <begin position="343"/>
        <end position="359"/>
    </location>
</feature>
<feature type="transmembrane region" description="Helical" evidence="2">
    <location>
        <begin position="20"/>
        <end position="39"/>
    </location>
</feature>
<feature type="region of interest" description="Disordered" evidence="1">
    <location>
        <begin position="289"/>
        <end position="323"/>
    </location>
</feature>
<evidence type="ECO:0000256" key="1">
    <source>
        <dbReference type="SAM" id="MobiDB-lite"/>
    </source>
</evidence>
<dbReference type="AlphaFoldDB" id="A0A4S8LII3"/>
<feature type="transmembrane region" description="Helical" evidence="2">
    <location>
        <begin position="170"/>
        <end position="190"/>
    </location>
</feature>
<feature type="transmembrane region" description="Helical" evidence="2">
    <location>
        <begin position="220"/>
        <end position="248"/>
    </location>
</feature>
<evidence type="ECO:0000313" key="4">
    <source>
        <dbReference type="Proteomes" id="UP000297245"/>
    </source>
</evidence>
<name>A0A4S8LII3_DENBC</name>
<evidence type="ECO:0000313" key="3">
    <source>
        <dbReference type="EMBL" id="THU88801.1"/>
    </source>
</evidence>
<feature type="transmembrane region" description="Helical" evidence="2">
    <location>
        <begin position="94"/>
        <end position="119"/>
    </location>
</feature>
<keyword evidence="4" id="KW-1185">Reference proteome</keyword>
<keyword evidence="2" id="KW-1133">Transmembrane helix</keyword>
<keyword evidence="2" id="KW-0812">Transmembrane</keyword>
<protein>
    <submittedName>
        <fullName evidence="3">Uncharacterized protein</fullName>
    </submittedName>
</protein>